<reference evidence="1 2" key="1">
    <citation type="submission" date="2015-11" db="EMBL/GenBank/DDBJ databases">
        <authorList>
            <person name="Sahl J."/>
            <person name="Wagner D."/>
            <person name="Keim P."/>
        </authorList>
    </citation>
    <scope>NUCLEOTIDE SEQUENCE [LARGE SCALE GENOMIC DNA]</scope>
    <source>
        <strain evidence="1 2">AZ-4-2-10-S1-D7</strain>
    </source>
</reference>
<protein>
    <submittedName>
        <fullName evidence="1">CopG family transcriptional regulator</fullName>
    </submittedName>
</protein>
<dbReference type="Proteomes" id="UP000070434">
    <property type="component" value="Unassembled WGS sequence"/>
</dbReference>
<dbReference type="Gene3D" id="1.10.1220.10">
    <property type="entry name" value="Met repressor-like"/>
    <property type="match status" value="1"/>
</dbReference>
<dbReference type="AlphaFoldDB" id="A0AAW3PQQ4"/>
<sequence>MGRILVDLSDGQLDALAVIVETQHRPRAAIIRDAIDAYIALNKPRLADDVFGLWKNRTIDGLAYQEELRSEW</sequence>
<dbReference type="GO" id="GO:0006355">
    <property type="term" value="P:regulation of DNA-templated transcription"/>
    <property type="evidence" value="ECO:0007669"/>
    <property type="project" value="InterPro"/>
</dbReference>
<proteinExistence type="predicted"/>
<organism evidence="1 2">
    <name type="scientific">Burkholderia anthina</name>
    <dbReference type="NCBI Taxonomy" id="179879"/>
    <lineage>
        <taxon>Bacteria</taxon>
        <taxon>Pseudomonadati</taxon>
        <taxon>Pseudomonadota</taxon>
        <taxon>Betaproteobacteria</taxon>
        <taxon>Burkholderiales</taxon>
        <taxon>Burkholderiaceae</taxon>
        <taxon>Burkholderia</taxon>
        <taxon>Burkholderia cepacia complex</taxon>
    </lineage>
</organism>
<evidence type="ECO:0000313" key="1">
    <source>
        <dbReference type="EMBL" id="KWZ30919.1"/>
    </source>
</evidence>
<gene>
    <name evidence="1" type="ORF">WS64_21480</name>
</gene>
<dbReference type="EMBL" id="LNJP01000003">
    <property type="protein sequence ID" value="KWZ30919.1"/>
    <property type="molecule type" value="Genomic_DNA"/>
</dbReference>
<accession>A0AAW3PQQ4</accession>
<name>A0AAW3PQQ4_9BURK</name>
<dbReference type="RefSeq" id="WP_059639285.1">
    <property type="nucleotide sequence ID" value="NZ_LNJP01000003.1"/>
</dbReference>
<dbReference type="InterPro" id="IPR013321">
    <property type="entry name" value="Arc_rbn_hlx_hlx"/>
</dbReference>
<comment type="caution">
    <text evidence="1">The sequence shown here is derived from an EMBL/GenBank/DDBJ whole genome shotgun (WGS) entry which is preliminary data.</text>
</comment>
<evidence type="ECO:0000313" key="2">
    <source>
        <dbReference type="Proteomes" id="UP000070434"/>
    </source>
</evidence>